<dbReference type="AlphaFoldDB" id="A0A3B0WL86"/>
<dbReference type="Gene3D" id="3.40.50.2000">
    <property type="entry name" value="Glycogen Phosphorylase B"/>
    <property type="match status" value="2"/>
</dbReference>
<dbReference type="Pfam" id="PF00534">
    <property type="entry name" value="Glycos_transf_1"/>
    <property type="match status" value="1"/>
</dbReference>
<dbReference type="InterPro" id="IPR028098">
    <property type="entry name" value="Glyco_trans_4-like_N"/>
</dbReference>
<dbReference type="PANTHER" id="PTHR12526">
    <property type="entry name" value="GLYCOSYLTRANSFERASE"/>
    <property type="match status" value="1"/>
</dbReference>
<protein>
    <recommendedName>
        <fullName evidence="5">Glycosyltransferase</fullName>
    </recommendedName>
</protein>
<evidence type="ECO:0008006" key="5">
    <source>
        <dbReference type="Google" id="ProtNLM"/>
    </source>
</evidence>
<evidence type="ECO:0000259" key="3">
    <source>
        <dbReference type="Pfam" id="PF13439"/>
    </source>
</evidence>
<keyword evidence="1" id="KW-0472">Membrane</keyword>
<dbReference type="InterPro" id="IPR001296">
    <property type="entry name" value="Glyco_trans_1"/>
</dbReference>
<evidence type="ECO:0000313" key="4">
    <source>
        <dbReference type="EMBL" id="VAW52102.1"/>
    </source>
</evidence>
<sequence>MKNILYAFKDFDEKGGAEKNLIEVAEHASLNNKISFIISSGQNSEKLVALGTVFTFPSKGNKLLFILDIIFLFYIVLFYRINIIHSHHRYPSFIASLIKPVTSFKLLTTVHNVFPDKESFSNWGDHAIAVSKSVYNWVIASGKYCKNDVTVVYNGITTPDSYQEVDYKSLKNEISYDYQLTYLCSVGRLSEQKNYTLLFQLLAELKRTDWRLLLVGDGEQREQLTKQASSLDIDNNIIFLGQRDDVDKIMQLSDIFVLSSKWEGFPYVVIEALSNGLPVISTDVGGIHEAITNGDTGYLFNIDDDNNNYIYTLEKLISDSSLRDKMSVKCKKMFIDNFIISKMFESTDEIYSKL</sequence>
<dbReference type="CDD" id="cd03811">
    <property type="entry name" value="GT4_GT28_WabH-like"/>
    <property type="match status" value="1"/>
</dbReference>
<evidence type="ECO:0000256" key="1">
    <source>
        <dbReference type="SAM" id="Phobius"/>
    </source>
</evidence>
<name>A0A3B0WL86_9ZZZZ</name>
<evidence type="ECO:0000259" key="2">
    <source>
        <dbReference type="Pfam" id="PF00534"/>
    </source>
</evidence>
<keyword evidence="1" id="KW-0812">Transmembrane</keyword>
<feature type="domain" description="Glycosyl transferase family 1" evidence="2">
    <location>
        <begin position="181"/>
        <end position="331"/>
    </location>
</feature>
<keyword evidence="1" id="KW-1133">Transmembrane helix</keyword>
<dbReference type="EMBL" id="UOFE01000024">
    <property type="protein sequence ID" value="VAW52102.1"/>
    <property type="molecule type" value="Genomic_DNA"/>
</dbReference>
<reference evidence="4" key="1">
    <citation type="submission" date="2018-06" db="EMBL/GenBank/DDBJ databases">
        <authorList>
            <person name="Zhirakovskaya E."/>
        </authorList>
    </citation>
    <scope>NUCLEOTIDE SEQUENCE</scope>
</reference>
<dbReference type="SUPFAM" id="SSF53756">
    <property type="entry name" value="UDP-Glycosyltransferase/glycogen phosphorylase"/>
    <property type="match status" value="1"/>
</dbReference>
<dbReference type="GO" id="GO:0016757">
    <property type="term" value="F:glycosyltransferase activity"/>
    <property type="evidence" value="ECO:0007669"/>
    <property type="project" value="InterPro"/>
</dbReference>
<accession>A0A3B0WL86</accession>
<dbReference type="PANTHER" id="PTHR12526:SF630">
    <property type="entry name" value="GLYCOSYLTRANSFERASE"/>
    <property type="match status" value="1"/>
</dbReference>
<organism evidence="4">
    <name type="scientific">hydrothermal vent metagenome</name>
    <dbReference type="NCBI Taxonomy" id="652676"/>
    <lineage>
        <taxon>unclassified sequences</taxon>
        <taxon>metagenomes</taxon>
        <taxon>ecological metagenomes</taxon>
    </lineage>
</organism>
<gene>
    <name evidence="4" type="ORF">MNBD_GAMMA05-634</name>
</gene>
<feature type="domain" description="Glycosyltransferase subfamily 4-like N-terminal" evidence="3">
    <location>
        <begin position="15"/>
        <end position="158"/>
    </location>
</feature>
<dbReference type="Pfam" id="PF13439">
    <property type="entry name" value="Glyco_transf_4"/>
    <property type="match status" value="1"/>
</dbReference>
<proteinExistence type="predicted"/>
<feature type="transmembrane region" description="Helical" evidence="1">
    <location>
        <begin position="63"/>
        <end position="81"/>
    </location>
</feature>